<evidence type="ECO:0000256" key="3">
    <source>
        <dbReference type="ARBA" id="ARBA00023015"/>
    </source>
</evidence>
<comment type="similarity">
    <text evidence="2">Belongs to the bHLH protein family.</text>
</comment>
<name>A0ABR2MCB0_9ASPA</name>
<feature type="region of interest" description="Disordered" evidence="6">
    <location>
        <begin position="43"/>
        <end position="79"/>
    </location>
</feature>
<evidence type="ECO:0000313" key="8">
    <source>
        <dbReference type="EMBL" id="KAK8961780.1"/>
    </source>
</evidence>
<accession>A0ABR2MCB0</accession>
<keyword evidence="5" id="KW-0539">Nucleus</keyword>
<gene>
    <name evidence="8" type="primary">BHLH123</name>
    <name evidence="8" type="ORF">KSP40_PGU021716</name>
</gene>
<dbReference type="PANTHER" id="PTHR16223:SF238">
    <property type="entry name" value="TRANSCRIPTION FACTOR BHLH114"/>
    <property type="match status" value="1"/>
</dbReference>
<evidence type="ECO:0000259" key="7">
    <source>
        <dbReference type="PROSITE" id="PS50888"/>
    </source>
</evidence>
<evidence type="ECO:0000256" key="2">
    <source>
        <dbReference type="ARBA" id="ARBA00005510"/>
    </source>
</evidence>
<dbReference type="InterPro" id="IPR036638">
    <property type="entry name" value="HLH_DNA-bd_sf"/>
</dbReference>
<comment type="subcellular location">
    <subcellularLocation>
        <location evidence="1">Nucleus</location>
    </subcellularLocation>
</comment>
<dbReference type="InterPro" id="IPR011598">
    <property type="entry name" value="bHLH_dom"/>
</dbReference>
<sequence>MMAFHGVLINETQQPLWKQFGDANYNPLWNNASAGGFYPSPLPPSRTQISESSSGCRKTGMGLGGDWEERASTAPEKKKTRIEAPSAMPANTVMRKENLRDRITALQQLVSPFGKTDTASVLQEAIEYIKFLHDQVSVLCAPYFKTGRPMQQNQNSDNICVKAKAEEERRADILRSRGLCLVPMENIYPADGESITTTSEFWTPIHGRTYW</sequence>
<protein>
    <submittedName>
        <fullName evidence="8">Transcription factor bHLH123</fullName>
    </submittedName>
</protein>
<dbReference type="InterPro" id="IPR045239">
    <property type="entry name" value="bHLH95_bHLH"/>
</dbReference>
<evidence type="ECO:0000256" key="1">
    <source>
        <dbReference type="ARBA" id="ARBA00004123"/>
    </source>
</evidence>
<dbReference type="SMART" id="SM00353">
    <property type="entry name" value="HLH"/>
    <property type="match status" value="1"/>
</dbReference>
<dbReference type="EMBL" id="JBBWWR010000009">
    <property type="protein sequence ID" value="KAK8961780.1"/>
    <property type="molecule type" value="Genomic_DNA"/>
</dbReference>
<comment type="caution">
    <text evidence="8">The sequence shown here is derived from an EMBL/GenBank/DDBJ whole genome shotgun (WGS) entry which is preliminary data.</text>
</comment>
<evidence type="ECO:0000256" key="5">
    <source>
        <dbReference type="ARBA" id="ARBA00023242"/>
    </source>
</evidence>
<proteinExistence type="inferred from homology"/>
<reference evidence="8 9" key="1">
    <citation type="journal article" date="2022" name="Nat. Plants">
        <title>Genomes of leafy and leafless Platanthera orchids illuminate the evolution of mycoheterotrophy.</title>
        <authorList>
            <person name="Li M.H."/>
            <person name="Liu K.W."/>
            <person name="Li Z."/>
            <person name="Lu H.C."/>
            <person name="Ye Q.L."/>
            <person name="Zhang D."/>
            <person name="Wang J.Y."/>
            <person name="Li Y.F."/>
            <person name="Zhong Z.M."/>
            <person name="Liu X."/>
            <person name="Yu X."/>
            <person name="Liu D.K."/>
            <person name="Tu X.D."/>
            <person name="Liu B."/>
            <person name="Hao Y."/>
            <person name="Liao X.Y."/>
            <person name="Jiang Y.T."/>
            <person name="Sun W.H."/>
            <person name="Chen J."/>
            <person name="Chen Y.Q."/>
            <person name="Ai Y."/>
            <person name="Zhai J.W."/>
            <person name="Wu S.S."/>
            <person name="Zhou Z."/>
            <person name="Hsiao Y.Y."/>
            <person name="Wu W.L."/>
            <person name="Chen Y.Y."/>
            <person name="Lin Y.F."/>
            <person name="Hsu J.L."/>
            <person name="Li C.Y."/>
            <person name="Wang Z.W."/>
            <person name="Zhao X."/>
            <person name="Zhong W.Y."/>
            <person name="Ma X.K."/>
            <person name="Ma L."/>
            <person name="Huang J."/>
            <person name="Chen G.Z."/>
            <person name="Huang M.Z."/>
            <person name="Huang L."/>
            <person name="Peng D.H."/>
            <person name="Luo Y.B."/>
            <person name="Zou S.Q."/>
            <person name="Chen S.P."/>
            <person name="Lan S."/>
            <person name="Tsai W.C."/>
            <person name="Van de Peer Y."/>
            <person name="Liu Z.J."/>
        </authorList>
    </citation>
    <scope>NUCLEOTIDE SEQUENCE [LARGE SCALE GENOMIC DNA]</scope>
    <source>
        <strain evidence="8">Lor288</strain>
    </source>
</reference>
<evidence type="ECO:0000256" key="6">
    <source>
        <dbReference type="SAM" id="MobiDB-lite"/>
    </source>
</evidence>
<feature type="domain" description="BHLH" evidence="7">
    <location>
        <begin position="83"/>
        <end position="132"/>
    </location>
</feature>
<feature type="compositionally biased region" description="Polar residues" evidence="6">
    <location>
        <begin position="45"/>
        <end position="56"/>
    </location>
</feature>
<dbReference type="Pfam" id="PF00010">
    <property type="entry name" value="HLH"/>
    <property type="match status" value="1"/>
</dbReference>
<evidence type="ECO:0000256" key="4">
    <source>
        <dbReference type="ARBA" id="ARBA00023163"/>
    </source>
</evidence>
<dbReference type="InterPro" id="IPR045843">
    <property type="entry name" value="IND-like"/>
</dbReference>
<feature type="compositionally biased region" description="Basic and acidic residues" evidence="6">
    <location>
        <begin position="67"/>
        <end position="77"/>
    </location>
</feature>
<evidence type="ECO:0000313" key="9">
    <source>
        <dbReference type="Proteomes" id="UP001412067"/>
    </source>
</evidence>
<dbReference type="CDD" id="cd11393">
    <property type="entry name" value="bHLH_AtbHLH_like"/>
    <property type="match status" value="1"/>
</dbReference>
<dbReference type="Gene3D" id="4.10.280.10">
    <property type="entry name" value="Helix-loop-helix DNA-binding domain"/>
    <property type="match status" value="1"/>
</dbReference>
<dbReference type="SUPFAM" id="SSF47459">
    <property type="entry name" value="HLH, helix-loop-helix DNA-binding domain"/>
    <property type="match status" value="1"/>
</dbReference>
<organism evidence="8 9">
    <name type="scientific">Platanthera guangdongensis</name>
    <dbReference type="NCBI Taxonomy" id="2320717"/>
    <lineage>
        <taxon>Eukaryota</taxon>
        <taxon>Viridiplantae</taxon>
        <taxon>Streptophyta</taxon>
        <taxon>Embryophyta</taxon>
        <taxon>Tracheophyta</taxon>
        <taxon>Spermatophyta</taxon>
        <taxon>Magnoliopsida</taxon>
        <taxon>Liliopsida</taxon>
        <taxon>Asparagales</taxon>
        <taxon>Orchidaceae</taxon>
        <taxon>Orchidoideae</taxon>
        <taxon>Orchideae</taxon>
        <taxon>Orchidinae</taxon>
        <taxon>Platanthera</taxon>
    </lineage>
</organism>
<dbReference type="PANTHER" id="PTHR16223">
    <property type="entry name" value="TRANSCRIPTION FACTOR BHLH83-RELATED"/>
    <property type="match status" value="1"/>
</dbReference>
<keyword evidence="3" id="KW-0805">Transcription regulation</keyword>
<dbReference type="Proteomes" id="UP001412067">
    <property type="component" value="Unassembled WGS sequence"/>
</dbReference>
<keyword evidence="4" id="KW-0804">Transcription</keyword>
<dbReference type="PROSITE" id="PS50888">
    <property type="entry name" value="BHLH"/>
    <property type="match status" value="1"/>
</dbReference>
<keyword evidence="9" id="KW-1185">Reference proteome</keyword>